<dbReference type="GO" id="GO:0000272">
    <property type="term" value="P:polysaccharide catabolic process"/>
    <property type="evidence" value="ECO:0007669"/>
    <property type="project" value="InterPro"/>
</dbReference>
<evidence type="ECO:0000256" key="1">
    <source>
        <dbReference type="ARBA" id="ARBA00001678"/>
    </source>
</evidence>
<dbReference type="PANTHER" id="PTHR31451:SF45">
    <property type="entry name" value="MANNAN ENDO-1,4-BETA-MANNOSIDASE 2"/>
    <property type="match status" value="1"/>
</dbReference>
<evidence type="ECO:0000256" key="6">
    <source>
        <dbReference type="SAM" id="Phobius"/>
    </source>
</evidence>
<dbReference type="PROSITE" id="PS51257">
    <property type="entry name" value="PROKAR_LIPOPROTEIN"/>
    <property type="match status" value="1"/>
</dbReference>
<evidence type="ECO:0000256" key="3">
    <source>
        <dbReference type="ARBA" id="ARBA00012706"/>
    </source>
</evidence>
<dbReference type="Gene3D" id="3.20.20.80">
    <property type="entry name" value="Glycosidases"/>
    <property type="match status" value="1"/>
</dbReference>
<dbReference type="AlphaFoldDB" id="A0A835PLP9"/>
<dbReference type="EC" id="3.2.1.78" evidence="3"/>
<organism evidence="8 9">
    <name type="scientific">Vanilla planifolia</name>
    <name type="common">Vanilla</name>
    <dbReference type="NCBI Taxonomy" id="51239"/>
    <lineage>
        <taxon>Eukaryota</taxon>
        <taxon>Viridiplantae</taxon>
        <taxon>Streptophyta</taxon>
        <taxon>Embryophyta</taxon>
        <taxon>Tracheophyta</taxon>
        <taxon>Spermatophyta</taxon>
        <taxon>Magnoliopsida</taxon>
        <taxon>Liliopsida</taxon>
        <taxon>Asparagales</taxon>
        <taxon>Orchidaceae</taxon>
        <taxon>Vanilloideae</taxon>
        <taxon>Vanilleae</taxon>
        <taxon>Vanilla</taxon>
    </lineage>
</organism>
<keyword evidence="6" id="KW-0472">Membrane</keyword>
<gene>
    <name evidence="8" type="ORF">HPP92_024063</name>
</gene>
<sequence length="390" mass="44874">MLKGHGLVYPIIGLASCFAFIYMSFGDLAFQFMEKKMSFVEREGVRFVVDGKPFYVNGLGLRVCRTWAFKDGTYNALQVSPGQFNERVFKALDLVIEEARKHRIRLLLSLSNDWKDFGGKAQYVKWAWEAGLSLSSSNDSFFSDPSIRNYFKNYIKAILTRRNHLSGLQYRDDPTIFGWELMNEPHCPSDPTGDTLQKWIEEMANYVKSIDKKHLVTVGFEGFYGPASPEKMKINPAEHFNKLGVDFCRNSKVAAIDFTSVHIYPDQWLPQGTDQEEKKRFVSRWVASHIEDGQRELNKPVLFTEFGFSSKNKNFSESHLIEFYKHMFDIIYKSAVKKGAGAGSFIWQLVEGGMNDFRDEFDIDVRKRPLLLGLLKEQSCRLAKISNGMF</sequence>
<name>A0A835PLP9_VANPL</name>
<comment type="similarity">
    <text evidence="2">Belongs to the glycosyl hydrolase 5 (cellulase A) family.</text>
</comment>
<evidence type="ECO:0000313" key="9">
    <source>
        <dbReference type="Proteomes" id="UP000639772"/>
    </source>
</evidence>
<feature type="domain" description="Glycoside hydrolase family 5" evidence="7">
    <location>
        <begin position="74"/>
        <end position="348"/>
    </location>
</feature>
<dbReference type="Pfam" id="PF26410">
    <property type="entry name" value="GH5_mannosidase"/>
    <property type="match status" value="1"/>
</dbReference>
<evidence type="ECO:0000256" key="5">
    <source>
        <dbReference type="ARBA" id="ARBA00023295"/>
    </source>
</evidence>
<dbReference type="SUPFAM" id="SSF51445">
    <property type="entry name" value="(Trans)glycosidases"/>
    <property type="match status" value="1"/>
</dbReference>
<dbReference type="OrthoDB" id="406631at2759"/>
<dbReference type="PANTHER" id="PTHR31451">
    <property type="match status" value="1"/>
</dbReference>
<comment type="caution">
    <text evidence="8">The sequence shown here is derived from an EMBL/GenBank/DDBJ whole genome shotgun (WGS) entry which is preliminary data.</text>
</comment>
<accession>A0A835PLP9</accession>
<evidence type="ECO:0000259" key="7">
    <source>
        <dbReference type="Pfam" id="PF26410"/>
    </source>
</evidence>
<dbReference type="Proteomes" id="UP000639772">
    <property type="component" value="Chromosome 13"/>
</dbReference>
<reference evidence="8 9" key="1">
    <citation type="journal article" date="2020" name="Nat. Food">
        <title>A phased Vanilla planifolia genome enables genetic improvement of flavour and production.</title>
        <authorList>
            <person name="Hasing T."/>
            <person name="Tang H."/>
            <person name="Brym M."/>
            <person name="Khazi F."/>
            <person name="Huang T."/>
            <person name="Chambers A.H."/>
        </authorList>
    </citation>
    <scope>NUCLEOTIDE SEQUENCE [LARGE SCALE GENOMIC DNA]</scope>
    <source>
        <tissue evidence="8">Leaf</tissue>
    </source>
</reference>
<keyword evidence="6" id="KW-0812">Transmembrane</keyword>
<proteinExistence type="inferred from homology"/>
<evidence type="ECO:0000313" key="8">
    <source>
        <dbReference type="EMBL" id="KAG0456275.1"/>
    </source>
</evidence>
<dbReference type="InterPro" id="IPR017853">
    <property type="entry name" value="GH"/>
</dbReference>
<dbReference type="InterPro" id="IPR045053">
    <property type="entry name" value="MAN-like"/>
</dbReference>
<keyword evidence="4" id="KW-0378">Hydrolase</keyword>
<dbReference type="InterPro" id="IPR001547">
    <property type="entry name" value="Glyco_hydro_5"/>
</dbReference>
<dbReference type="GO" id="GO:0016985">
    <property type="term" value="F:mannan endo-1,4-beta-mannosidase activity"/>
    <property type="evidence" value="ECO:0007669"/>
    <property type="project" value="UniProtKB-EC"/>
</dbReference>
<keyword evidence="6" id="KW-1133">Transmembrane helix</keyword>
<feature type="transmembrane region" description="Helical" evidence="6">
    <location>
        <begin position="6"/>
        <end position="30"/>
    </location>
</feature>
<evidence type="ECO:0000256" key="4">
    <source>
        <dbReference type="ARBA" id="ARBA00022801"/>
    </source>
</evidence>
<dbReference type="EMBL" id="JADCNM010000013">
    <property type="protein sequence ID" value="KAG0456275.1"/>
    <property type="molecule type" value="Genomic_DNA"/>
</dbReference>
<evidence type="ECO:0000256" key="2">
    <source>
        <dbReference type="ARBA" id="ARBA00005641"/>
    </source>
</evidence>
<keyword evidence="5" id="KW-0326">Glycosidase</keyword>
<comment type="catalytic activity">
    <reaction evidence="1">
        <text>Random hydrolysis of (1-&gt;4)-beta-D-mannosidic linkages in mannans, galactomannans and glucomannans.</text>
        <dbReference type="EC" id="3.2.1.78"/>
    </reaction>
</comment>
<protein>
    <recommendedName>
        <fullName evidence="3">mannan endo-1,4-beta-mannosidase</fullName>
        <ecNumber evidence="3">3.2.1.78</ecNumber>
    </recommendedName>
</protein>